<dbReference type="EMBL" id="KN848071">
    <property type="protein sequence ID" value="KIX98643.1"/>
    <property type="molecule type" value="Genomic_DNA"/>
</dbReference>
<name>A0A0D2KPJ4_9EURO</name>
<dbReference type="PANTHER" id="PTHR11947:SF25">
    <property type="entry name" value="[PYRUVATE DEHYDROGENASE (ACETYL-TRANSFERRING)] KINASE 2, MITOCHONDRIAL"/>
    <property type="match status" value="1"/>
</dbReference>
<dbReference type="Gene3D" id="1.20.140.20">
    <property type="entry name" value="Alpha-ketoacid/pyruvate dehydrogenase kinase, N-terminal domain"/>
    <property type="match status" value="2"/>
</dbReference>
<evidence type="ECO:0000256" key="3">
    <source>
        <dbReference type="ARBA" id="ARBA00022741"/>
    </source>
</evidence>
<keyword evidence="2 7" id="KW-0808">Transferase</keyword>
<keyword evidence="6 7" id="KW-0496">Mitochondrion</keyword>
<dbReference type="SUPFAM" id="SSF55874">
    <property type="entry name" value="ATPase domain of HSP90 chaperone/DNA topoisomerase II/histidine kinase"/>
    <property type="match status" value="1"/>
</dbReference>
<dbReference type="InterPro" id="IPR036890">
    <property type="entry name" value="HATPase_C_sf"/>
</dbReference>
<dbReference type="VEuPathDB" id="FungiDB:Z520_05944"/>
<dbReference type="GeneID" id="27711690"/>
<evidence type="ECO:0000256" key="4">
    <source>
        <dbReference type="ARBA" id="ARBA00022777"/>
    </source>
</evidence>
<dbReference type="GO" id="GO:0004740">
    <property type="term" value="F:pyruvate dehydrogenase (acetyl-transferring) kinase activity"/>
    <property type="evidence" value="ECO:0007669"/>
    <property type="project" value="TreeGrafter"/>
</dbReference>
<evidence type="ECO:0000259" key="9">
    <source>
        <dbReference type="Pfam" id="PF10436"/>
    </source>
</evidence>
<keyword evidence="4 7" id="KW-0418">Kinase</keyword>
<evidence type="ECO:0000256" key="1">
    <source>
        <dbReference type="ARBA" id="ARBA00006155"/>
    </source>
</evidence>
<dbReference type="GO" id="GO:0005524">
    <property type="term" value="F:ATP binding"/>
    <property type="evidence" value="ECO:0007669"/>
    <property type="project" value="UniProtKB-UniRule"/>
</dbReference>
<evidence type="ECO:0000256" key="2">
    <source>
        <dbReference type="ARBA" id="ARBA00022679"/>
    </source>
</evidence>
<comment type="subcellular location">
    <subcellularLocation>
        <location evidence="7">Mitochondrion matrix</location>
    </subcellularLocation>
</comment>
<dbReference type="SUPFAM" id="SSF69012">
    <property type="entry name" value="alpha-ketoacid dehydrogenase kinase, N-terminal domain"/>
    <property type="match status" value="1"/>
</dbReference>
<evidence type="ECO:0000313" key="10">
    <source>
        <dbReference type="EMBL" id="KIX98643.1"/>
    </source>
</evidence>
<sequence length="455" mass="51644">MLQVAQLSRPRALRLSLCSLPAQTCRWTSSQAGRSPPPWRPASTLDDWVDRPIRPISLRQLFFFGRTLTESRLLSSANYVRMELPTRFVRPVSNECNRLPDLRLAHRLRDMQRLPYVVVTNPHLSFVYELYYKSFESFRRVPVIRTVEENEEFCKVISDNLKEHLAVIPNLVMGVLECQDLVSVDTMDNFVQAMLRARISRRVIAEQHLALTETFNSPWHVPQPSSENEFVGEVLLRCNARDVIERCGRFTQEICKSTAGPDPLVPEIQIQGHTGATFPYVLSHLEYVVGELLRNSIQAVMEKYRDPREPPPPINVLICEAPQNVVIRISDQGGGIPRDIMPFLWSFNKGPRSASRLQNFRDVPTLAATMQEVRLSPSDKPSGKIRDSSLSTLATRHPDLRLGMGLPMSRVYAEYWAGGLELHSLEGYGVDAFLQISKLGNQNEQLTSRATIDAV</sequence>
<dbReference type="Proteomes" id="UP000053411">
    <property type="component" value="Unassembled WGS sequence"/>
</dbReference>
<keyword evidence="5 7" id="KW-0067">ATP-binding</keyword>
<evidence type="ECO:0000256" key="6">
    <source>
        <dbReference type="ARBA" id="ARBA00023128"/>
    </source>
</evidence>
<dbReference type="STRING" id="1442371.A0A0D2KPJ4"/>
<proteinExistence type="inferred from homology"/>
<keyword evidence="3 7" id="KW-0547">Nucleotide-binding</keyword>
<evidence type="ECO:0000256" key="7">
    <source>
        <dbReference type="RuleBase" id="RU366032"/>
    </source>
</evidence>
<evidence type="ECO:0000313" key="11">
    <source>
        <dbReference type="Proteomes" id="UP000053411"/>
    </source>
</evidence>
<dbReference type="GO" id="GO:0010906">
    <property type="term" value="P:regulation of glucose metabolic process"/>
    <property type="evidence" value="ECO:0007669"/>
    <property type="project" value="TreeGrafter"/>
</dbReference>
<dbReference type="RefSeq" id="XP_016632766.1">
    <property type="nucleotide sequence ID" value="XM_016776447.1"/>
</dbReference>
<dbReference type="InterPro" id="IPR003594">
    <property type="entry name" value="HATPase_dom"/>
</dbReference>
<feature type="domain" description="Branched-chain alpha-ketoacid dehydrogenase kinase/Pyruvate dehydrogenase kinase N-terminal" evidence="9">
    <location>
        <begin position="55"/>
        <end position="234"/>
    </location>
</feature>
<comment type="similarity">
    <text evidence="1 7">Belongs to the PDK/BCKDK protein kinase family.</text>
</comment>
<organism evidence="10 11">
    <name type="scientific">Fonsecaea multimorphosa CBS 102226</name>
    <dbReference type="NCBI Taxonomy" id="1442371"/>
    <lineage>
        <taxon>Eukaryota</taxon>
        <taxon>Fungi</taxon>
        <taxon>Dikarya</taxon>
        <taxon>Ascomycota</taxon>
        <taxon>Pezizomycotina</taxon>
        <taxon>Eurotiomycetes</taxon>
        <taxon>Chaetothyriomycetidae</taxon>
        <taxon>Chaetothyriales</taxon>
        <taxon>Herpotrichiellaceae</taxon>
        <taxon>Fonsecaea</taxon>
    </lineage>
</organism>
<feature type="domain" description="Histidine kinase/HSP90-like ATPase" evidence="8">
    <location>
        <begin position="284"/>
        <end position="430"/>
    </location>
</feature>
<dbReference type="AlphaFoldDB" id="A0A0D2KPJ4"/>
<reference evidence="10 11" key="1">
    <citation type="submission" date="2015-01" db="EMBL/GenBank/DDBJ databases">
        <title>The Genome Sequence of Fonsecaea multimorphosa CBS 102226.</title>
        <authorList>
            <consortium name="The Broad Institute Genomics Platform"/>
            <person name="Cuomo C."/>
            <person name="de Hoog S."/>
            <person name="Gorbushina A."/>
            <person name="Stielow B."/>
            <person name="Teixiera M."/>
            <person name="Abouelleil A."/>
            <person name="Chapman S.B."/>
            <person name="Priest M."/>
            <person name="Young S.K."/>
            <person name="Wortman J."/>
            <person name="Nusbaum C."/>
            <person name="Birren B."/>
        </authorList>
    </citation>
    <scope>NUCLEOTIDE SEQUENCE [LARGE SCALE GENOMIC DNA]</scope>
    <source>
        <strain evidence="10 11">CBS 102226</strain>
    </source>
</reference>
<dbReference type="GO" id="GO:0005759">
    <property type="term" value="C:mitochondrial matrix"/>
    <property type="evidence" value="ECO:0007669"/>
    <property type="project" value="UniProtKB-SubCell"/>
</dbReference>
<gene>
    <name evidence="10" type="ORF">Z520_05944</name>
</gene>
<keyword evidence="11" id="KW-1185">Reference proteome</keyword>
<evidence type="ECO:0000259" key="8">
    <source>
        <dbReference type="Pfam" id="PF02518"/>
    </source>
</evidence>
<accession>A0A0D2KPJ4</accession>
<dbReference type="Pfam" id="PF10436">
    <property type="entry name" value="BCDHK_Adom3"/>
    <property type="match status" value="1"/>
</dbReference>
<dbReference type="EC" id="2.7.11.-" evidence="7"/>
<dbReference type="PANTHER" id="PTHR11947">
    <property type="entry name" value="PYRUVATE DEHYDROGENASE KINASE"/>
    <property type="match status" value="1"/>
</dbReference>
<dbReference type="OrthoDB" id="407390at2759"/>
<dbReference type="InterPro" id="IPR036784">
    <property type="entry name" value="AK/P_DHK_N_sf"/>
</dbReference>
<dbReference type="Pfam" id="PF02518">
    <property type="entry name" value="HATPase_c"/>
    <property type="match status" value="1"/>
</dbReference>
<dbReference type="InterPro" id="IPR018955">
    <property type="entry name" value="BCDHK/PDK_N"/>
</dbReference>
<dbReference type="Gene3D" id="3.30.565.10">
    <property type="entry name" value="Histidine kinase-like ATPase, C-terminal domain"/>
    <property type="match status" value="1"/>
</dbReference>
<evidence type="ECO:0000256" key="5">
    <source>
        <dbReference type="ARBA" id="ARBA00022840"/>
    </source>
</evidence>
<protein>
    <recommendedName>
        <fullName evidence="7">Protein-serine/threonine kinase</fullName>
        <ecNumber evidence="7">2.7.11.-</ecNumber>
    </recommendedName>
</protein>
<dbReference type="InterPro" id="IPR039028">
    <property type="entry name" value="BCKD/PDK"/>
</dbReference>